<proteinExistence type="predicted"/>
<dbReference type="PANTHER" id="PTHR33376:SF2">
    <property type="entry name" value="DICARBOXYLATE-BINDING PERIPLASMIC PROTEIN"/>
    <property type="match status" value="1"/>
</dbReference>
<dbReference type="InterPro" id="IPR004682">
    <property type="entry name" value="TRAP_DctP"/>
</dbReference>
<dbReference type="NCBIfam" id="NF037995">
    <property type="entry name" value="TRAP_S1"/>
    <property type="match status" value="1"/>
</dbReference>
<dbReference type="Pfam" id="PF03480">
    <property type="entry name" value="DctP"/>
    <property type="match status" value="1"/>
</dbReference>
<reference evidence="3" key="1">
    <citation type="journal article" date="2019" name="Int. J. Syst. Evol. Microbiol.">
        <title>The Global Catalogue of Microorganisms (GCM) 10K type strain sequencing project: providing services to taxonomists for standard genome sequencing and annotation.</title>
        <authorList>
            <consortium name="The Broad Institute Genomics Platform"/>
            <consortium name="The Broad Institute Genome Sequencing Center for Infectious Disease"/>
            <person name="Wu L."/>
            <person name="Ma J."/>
        </authorList>
    </citation>
    <scope>NUCLEOTIDE SEQUENCE [LARGE SCALE GENOMIC DNA]</scope>
    <source>
        <strain evidence="3">CECT 8570</strain>
    </source>
</reference>
<sequence length="336" mass="37072">MQNKIIPPLCFVVLLFTGALFSSGCSESNGVTTLSMAHSLDTKHPVHLAMKQLSESLEKNSGGTLRLEIYPSGQLGSEREVIELLQIGSLAMTKVSASSLEAFVPSMQVFSLPYLFKDNRHFWQVLNSDLGKELLEAGTPYRIRGLGYYDAGSRSFYATNAAIHSPADLAGQKIRVMNSQSAVNMVRAMGGSATPVSWGELYTALQQGVVDGAENNPPSFYLSKHYEVAKFYTLDEHTAIPDVVVISERVWQGLNAQQQQWLADAMAASTQYQRALWQSATEEALDAVRLAGVKIIQPDKKLFQDSVKNYLSQQTSLSPLIERIQQLDSAEENHHE</sequence>
<evidence type="ECO:0000313" key="3">
    <source>
        <dbReference type="Proteomes" id="UP001595840"/>
    </source>
</evidence>
<gene>
    <name evidence="2" type="ORF">ACFOX3_05010</name>
</gene>
<dbReference type="SUPFAM" id="SSF53850">
    <property type="entry name" value="Periplasmic binding protein-like II"/>
    <property type="match status" value="1"/>
</dbReference>
<protein>
    <submittedName>
        <fullName evidence="2">TRAP transporter substrate-binding protein</fullName>
    </submittedName>
</protein>
<dbReference type="Gene3D" id="3.40.190.170">
    <property type="entry name" value="Bacterial extracellular solute-binding protein, family 7"/>
    <property type="match status" value="1"/>
</dbReference>
<dbReference type="InterPro" id="IPR018389">
    <property type="entry name" value="DctP_fam"/>
</dbReference>
<evidence type="ECO:0000313" key="2">
    <source>
        <dbReference type="EMBL" id="MFC4361651.1"/>
    </source>
</evidence>
<dbReference type="InterPro" id="IPR038404">
    <property type="entry name" value="TRAP_DctP_sf"/>
</dbReference>
<dbReference type="RefSeq" id="WP_380736119.1">
    <property type="nucleotide sequence ID" value="NZ_JAUFQG010000004.1"/>
</dbReference>
<organism evidence="2 3">
    <name type="scientific">Simiduia curdlanivorans</name>
    <dbReference type="NCBI Taxonomy" id="1492769"/>
    <lineage>
        <taxon>Bacteria</taxon>
        <taxon>Pseudomonadati</taxon>
        <taxon>Pseudomonadota</taxon>
        <taxon>Gammaproteobacteria</taxon>
        <taxon>Cellvibrionales</taxon>
        <taxon>Cellvibrionaceae</taxon>
        <taxon>Simiduia</taxon>
    </lineage>
</organism>
<evidence type="ECO:0000256" key="1">
    <source>
        <dbReference type="ARBA" id="ARBA00022729"/>
    </source>
</evidence>
<comment type="caution">
    <text evidence="2">The sequence shown here is derived from an EMBL/GenBank/DDBJ whole genome shotgun (WGS) entry which is preliminary data.</text>
</comment>
<accession>A0ABV8V1A2</accession>
<dbReference type="PANTHER" id="PTHR33376">
    <property type="match status" value="1"/>
</dbReference>
<dbReference type="Proteomes" id="UP001595840">
    <property type="component" value="Unassembled WGS sequence"/>
</dbReference>
<name>A0ABV8V1A2_9GAMM</name>
<keyword evidence="1" id="KW-0732">Signal</keyword>
<dbReference type="NCBIfam" id="TIGR00787">
    <property type="entry name" value="dctP"/>
    <property type="match status" value="1"/>
</dbReference>
<dbReference type="PROSITE" id="PS51257">
    <property type="entry name" value="PROKAR_LIPOPROTEIN"/>
    <property type="match status" value="1"/>
</dbReference>
<dbReference type="CDD" id="cd13671">
    <property type="entry name" value="PBP2_TRAP_SBP_like_3"/>
    <property type="match status" value="1"/>
</dbReference>
<dbReference type="EMBL" id="JBHSCX010000003">
    <property type="protein sequence ID" value="MFC4361651.1"/>
    <property type="molecule type" value="Genomic_DNA"/>
</dbReference>
<dbReference type="PIRSF" id="PIRSF006470">
    <property type="entry name" value="DctB"/>
    <property type="match status" value="1"/>
</dbReference>
<keyword evidence="3" id="KW-1185">Reference proteome</keyword>